<keyword evidence="14" id="KW-1185">Reference proteome</keyword>
<keyword evidence="5" id="KW-0136">Cellulose degradation</keyword>
<dbReference type="InterPro" id="IPR018120">
    <property type="entry name" value="Glyco_hydro_1_AS"/>
</dbReference>
<protein>
    <recommendedName>
        <fullName evidence="3 12">Beta-glucosidase</fullName>
        <ecNumber evidence="3 12">3.2.1.21</ecNumber>
    </recommendedName>
</protein>
<evidence type="ECO:0000256" key="10">
    <source>
        <dbReference type="PIRSR" id="PIRSR617736-2"/>
    </source>
</evidence>
<dbReference type="PANTHER" id="PTHR10353:SF36">
    <property type="entry name" value="LP05116P"/>
    <property type="match status" value="1"/>
</dbReference>
<sequence length="458" mass="49233">MTTRTDTGASGRTLAFPPGFVWGAATAAYQIEGATGDDGRGPSIWDVFSTRPGAVAGGHTGEVACDHYRRYAADVALMAGLGLPAYRFSIAWPRVQPDGSGPVNPRGLDFYDRLVDELLAHGIDPYATLYHWDLPQALEERGGWADRSTALRFADYASAVHERLGDRVTAWTTLNEPWVAAFLGYASGQHAPGRRDPAAAFRAAHHLLLAHGLGTSALRAGGAPQICLTLNLSPVMGTDADAVRLVDGLVNRQFLDPVLTGALPSDVRAIVERHGGLGHIAEGDAAAIAQPIDLLGVNYYNPTYVAAVPGAPADPAHPGSEGIAFLPARGVTTEMGWPIEPTGLTALLTRLSRDHPRVPLVVTENGAAFPDEPDGDRVADADRMAYLSDHLSAAHAAIEAGADLRGYFVWSLLDNFEWAEGYRRRFGIVYVDYASQRRIVKDSALWFRDVIRRNGVRD</sequence>
<dbReference type="Pfam" id="PF00232">
    <property type="entry name" value="Glyco_hydro_1"/>
    <property type="match status" value="1"/>
</dbReference>
<evidence type="ECO:0000256" key="9">
    <source>
        <dbReference type="PIRSR" id="PIRSR617736-1"/>
    </source>
</evidence>
<comment type="similarity">
    <text evidence="2 12">Belongs to the glycosyl hydrolase 1 family.</text>
</comment>
<dbReference type="GO" id="GO:0008422">
    <property type="term" value="F:beta-glucosidase activity"/>
    <property type="evidence" value="ECO:0007669"/>
    <property type="project" value="UniProtKB-EC"/>
</dbReference>
<dbReference type="GO" id="GO:0005829">
    <property type="term" value="C:cytosol"/>
    <property type="evidence" value="ECO:0007669"/>
    <property type="project" value="TreeGrafter"/>
</dbReference>
<feature type="binding site" evidence="10">
    <location>
        <begin position="417"/>
        <end position="418"/>
    </location>
    <ligand>
        <name>substrate</name>
    </ligand>
</feature>
<feature type="binding site" evidence="10">
    <location>
        <position position="410"/>
    </location>
    <ligand>
        <name>substrate</name>
    </ligand>
</feature>
<gene>
    <name evidence="13" type="ORF">BJY14_000898</name>
</gene>
<dbReference type="PROSITE" id="PS00653">
    <property type="entry name" value="GLYCOSYL_HYDROL_F1_2"/>
    <property type="match status" value="1"/>
</dbReference>
<dbReference type="PANTHER" id="PTHR10353">
    <property type="entry name" value="GLYCOSYL HYDROLASE"/>
    <property type="match status" value="1"/>
</dbReference>
<evidence type="ECO:0000256" key="5">
    <source>
        <dbReference type="ARBA" id="ARBA00023001"/>
    </source>
</evidence>
<evidence type="ECO:0000256" key="8">
    <source>
        <dbReference type="ARBA" id="ARBA00023326"/>
    </source>
</evidence>
<dbReference type="InterPro" id="IPR033132">
    <property type="entry name" value="GH_1_N_CS"/>
</dbReference>
<dbReference type="InterPro" id="IPR017853">
    <property type="entry name" value="GH"/>
</dbReference>
<dbReference type="Proteomes" id="UP000529783">
    <property type="component" value="Unassembled WGS sequence"/>
</dbReference>
<dbReference type="EMBL" id="JACCBA010000001">
    <property type="protein sequence ID" value="NYD44915.1"/>
    <property type="molecule type" value="Genomic_DNA"/>
</dbReference>
<evidence type="ECO:0000256" key="4">
    <source>
        <dbReference type="ARBA" id="ARBA00022801"/>
    </source>
</evidence>
<dbReference type="PRINTS" id="PR00131">
    <property type="entry name" value="GLHYDRLASE1"/>
</dbReference>
<keyword evidence="8" id="KW-0624">Polysaccharide degradation</keyword>
<dbReference type="EC" id="3.2.1.21" evidence="3 12"/>
<evidence type="ECO:0000256" key="3">
    <source>
        <dbReference type="ARBA" id="ARBA00012744"/>
    </source>
</evidence>
<feature type="binding site" evidence="10">
    <location>
        <position position="175"/>
    </location>
    <ligand>
        <name>substrate</name>
    </ligand>
</feature>
<dbReference type="NCBIfam" id="TIGR03356">
    <property type="entry name" value="BGL"/>
    <property type="match status" value="1"/>
</dbReference>
<keyword evidence="6" id="KW-0119">Carbohydrate metabolism</keyword>
<evidence type="ECO:0000256" key="6">
    <source>
        <dbReference type="ARBA" id="ARBA00023277"/>
    </source>
</evidence>
<feature type="binding site" evidence="10">
    <location>
        <position position="30"/>
    </location>
    <ligand>
        <name>substrate</name>
    </ligand>
</feature>
<evidence type="ECO:0000256" key="1">
    <source>
        <dbReference type="ARBA" id="ARBA00000448"/>
    </source>
</evidence>
<name>A0A7Y9ECL0_9ACTN</name>
<accession>A0A7Y9ECL0</accession>
<keyword evidence="4 12" id="KW-0378">Hydrolase</keyword>
<dbReference type="GO" id="GO:0030245">
    <property type="term" value="P:cellulose catabolic process"/>
    <property type="evidence" value="ECO:0007669"/>
    <property type="project" value="UniProtKB-KW"/>
</dbReference>
<feature type="binding site" evidence="10">
    <location>
        <position position="131"/>
    </location>
    <ligand>
        <name>substrate</name>
    </ligand>
</feature>
<evidence type="ECO:0000313" key="14">
    <source>
        <dbReference type="Proteomes" id="UP000529783"/>
    </source>
</evidence>
<comment type="catalytic activity">
    <reaction evidence="1 12">
        <text>Hydrolysis of terminal, non-reducing beta-D-glucosyl residues with release of beta-D-glucose.</text>
        <dbReference type="EC" id="3.2.1.21"/>
    </reaction>
</comment>
<organism evidence="13 14">
    <name type="scientific">Actinomadura luteofluorescens</name>
    <dbReference type="NCBI Taxonomy" id="46163"/>
    <lineage>
        <taxon>Bacteria</taxon>
        <taxon>Bacillati</taxon>
        <taxon>Actinomycetota</taxon>
        <taxon>Actinomycetes</taxon>
        <taxon>Streptosporangiales</taxon>
        <taxon>Thermomonosporaceae</taxon>
        <taxon>Actinomadura</taxon>
    </lineage>
</organism>
<proteinExistence type="inferred from homology"/>
<feature type="active site" description="Proton donor" evidence="9">
    <location>
        <position position="176"/>
    </location>
</feature>
<evidence type="ECO:0000256" key="12">
    <source>
        <dbReference type="RuleBase" id="RU361175"/>
    </source>
</evidence>
<dbReference type="RefSeq" id="WP_179842427.1">
    <property type="nucleotide sequence ID" value="NZ_JACCBA010000001.1"/>
</dbReference>
<evidence type="ECO:0000256" key="2">
    <source>
        <dbReference type="ARBA" id="ARBA00010838"/>
    </source>
</evidence>
<dbReference type="SUPFAM" id="SSF51445">
    <property type="entry name" value="(Trans)glycosidases"/>
    <property type="match status" value="1"/>
</dbReference>
<dbReference type="AlphaFoldDB" id="A0A7Y9ECL0"/>
<reference evidence="13 14" key="1">
    <citation type="submission" date="2020-07" db="EMBL/GenBank/DDBJ databases">
        <title>Sequencing the genomes of 1000 actinobacteria strains.</title>
        <authorList>
            <person name="Klenk H.-P."/>
        </authorList>
    </citation>
    <scope>NUCLEOTIDE SEQUENCE [LARGE SCALE GENOMIC DNA]</scope>
    <source>
        <strain evidence="13 14">DSM 40398</strain>
    </source>
</reference>
<dbReference type="PROSITE" id="PS00572">
    <property type="entry name" value="GLYCOSYL_HYDROL_F1_1"/>
    <property type="match status" value="1"/>
</dbReference>
<evidence type="ECO:0000313" key="13">
    <source>
        <dbReference type="EMBL" id="NYD44915.1"/>
    </source>
</evidence>
<dbReference type="InterPro" id="IPR017736">
    <property type="entry name" value="Glyco_hydro_1_beta-glucosidase"/>
</dbReference>
<comment type="caution">
    <text evidence="13">The sequence shown here is derived from an EMBL/GenBank/DDBJ whole genome shotgun (WGS) entry which is preliminary data.</text>
</comment>
<evidence type="ECO:0000256" key="7">
    <source>
        <dbReference type="ARBA" id="ARBA00023295"/>
    </source>
</evidence>
<evidence type="ECO:0000256" key="11">
    <source>
        <dbReference type="PROSITE-ProRule" id="PRU10055"/>
    </source>
</evidence>
<dbReference type="FunFam" id="3.20.20.80:FF:000004">
    <property type="entry name" value="Beta-glucosidase 6-phospho-beta-glucosidase"/>
    <property type="match status" value="1"/>
</dbReference>
<feature type="active site" description="Nucleophile" evidence="9 11">
    <location>
        <position position="364"/>
    </location>
</feature>
<keyword evidence="7 12" id="KW-0326">Glycosidase</keyword>
<dbReference type="InterPro" id="IPR001360">
    <property type="entry name" value="Glyco_hydro_1"/>
</dbReference>
<dbReference type="Gene3D" id="3.20.20.80">
    <property type="entry name" value="Glycosidases"/>
    <property type="match status" value="1"/>
</dbReference>
<feature type="binding site" evidence="10">
    <location>
        <position position="300"/>
    </location>
    <ligand>
        <name>substrate</name>
    </ligand>
</feature>